<sequence length="262" mass="29170">MGGASGFLYENRGADLTVEHNQTLVSARIPPEPPIGHFQDDPEPAFVVPGSAELAFPREYHAALSDYFRHCIARDPNDLRSHVRRIYLEHEAGRGEALHAALLDLFIALGRRGAGLRRRMLELARDILDPRLFQELAGGLAQGMDAIHTPIVPGSILSRGIEGGLNLVHPAGEPRGEGPRDALLEAREYLEYSQLEEARTVLERAVLREPLRAELHLELLDIYRSTRDSANFFRLSEALAGIEVAVPEAWQALTEYFRSLND</sequence>
<dbReference type="STRING" id="1760988.SAMN02949497_3393"/>
<name>A0A1Y6D6M9_9GAMM</name>
<dbReference type="EMBL" id="FXAM01000001">
    <property type="protein sequence ID" value="SMF96014.1"/>
    <property type="molecule type" value="Genomic_DNA"/>
</dbReference>
<dbReference type="InterPro" id="IPR011990">
    <property type="entry name" value="TPR-like_helical_dom_sf"/>
</dbReference>
<dbReference type="Gene3D" id="1.25.40.10">
    <property type="entry name" value="Tetratricopeptide repeat domain"/>
    <property type="match status" value="1"/>
</dbReference>
<dbReference type="OrthoDB" id="9181290at2"/>
<dbReference type="Proteomes" id="UP000192923">
    <property type="component" value="Unassembled WGS sequence"/>
</dbReference>
<accession>A0A1Y6D6M9</accession>
<gene>
    <name evidence="1" type="ORF">SAMN02949497_3393</name>
</gene>
<dbReference type="AlphaFoldDB" id="A0A1Y6D6M9"/>
<keyword evidence="2" id="KW-1185">Reference proteome</keyword>
<evidence type="ECO:0000313" key="1">
    <source>
        <dbReference type="EMBL" id="SMF96014.1"/>
    </source>
</evidence>
<organism evidence="1 2">
    <name type="scientific">Methylomagnum ishizawai</name>
    <dbReference type="NCBI Taxonomy" id="1760988"/>
    <lineage>
        <taxon>Bacteria</taxon>
        <taxon>Pseudomonadati</taxon>
        <taxon>Pseudomonadota</taxon>
        <taxon>Gammaproteobacteria</taxon>
        <taxon>Methylococcales</taxon>
        <taxon>Methylococcaceae</taxon>
        <taxon>Methylomagnum</taxon>
    </lineage>
</organism>
<dbReference type="RefSeq" id="WP_085214724.1">
    <property type="nucleotide sequence ID" value="NZ_FXAM01000001.1"/>
</dbReference>
<evidence type="ECO:0000313" key="2">
    <source>
        <dbReference type="Proteomes" id="UP000192923"/>
    </source>
</evidence>
<reference evidence="1 2" key="1">
    <citation type="submission" date="2016-12" db="EMBL/GenBank/DDBJ databases">
        <authorList>
            <person name="Song W.-J."/>
            <person name="Kurnit D.M."/>
        </authorList>
    </citation>
    <scope>NUCLEOTIDE SEQUENCE [LARGE SCALE GENOMIC DNA]</scope>
    <source>
        <strain evidence="1 2">175</strain>
    </source>
</reference>
<protein>
    <recommendedName>
        <fullName evidence="3">Tetratricopeptide repeat protein</fullName>
    </recommendedName>
</protein>
<evidence type="ECO:0008006" key="3">
    <source>
        <dbReference type="Google" id="ProtNLM"/>
    </source>
</evidence>
<proteinExistence type="predicted"/>